<dbReference type="EMBL" id="PGGW01000014">
    <property type="protein sequence ID" value="PJE99472.1"/>
    <property type="molecule type" value="Genomic_DNA"/>
</dbReference>
<dbReference type="GO" id="GO:0003677">
    <property type="term" value="F:DNA binding"/>
    <property type="evidence" value="ECO:0007669"/>
    <property type="project" value="InterPro"/>
</dbReference>
<evidence type="ECO:0000259" key="1">
    <source>
        <dbReference type="PROSITE" id="PS50943"/>
    </source>
</evidence>
<gene>
    <name evidence="2" type="ORF">CUT44_04860</name>
</gene>
<reference evidence="2 3" key="1">
    <citation type="submission" date="2017-11" db="EMBL/GenBank/DDBJ databases">
        <title>Streptomyces carmine sp. nov., a novel actinomycete isolated from Sophora alopecuroides in Xinjiang, China.</title>
        <authorList>
            <person name="Wang Y."/>
            <person name="Luo X."/>
            <person name="Wan C."/>
            <person name="Zhang L."/>
        </authorList>
    </citation>
    <scope>NUCLEOTIDE SEQUENCE [LARGE SCALE GENOMIC DNA]</scope>
    <source>
        <strain evidence="2 3">TRM SA0054</strain>
    </source>
</reference>
<dbReference type="InterPro" id="IPR010982">
    <property type="entry name" value="Lambda_DNA-bd_dom_sf"/>
</dbReference>
<dbReference type="Proteomes" id="UP000230407">
    <property type="component" value="Unassembled WGS sequence"/>
</dbReference>
<dbReference type="InterPro" id="IPR001387">
    <property type="entry name" value="Cro/C1-type_HTH"/>
</dbReference>
<dbReference type="InterPro" id="IPR043917">
    <property type="entry name" value="DUF5753"/>
</dbReference>
<dbReference type="SUPFAM" id="SSF47413">
    <property type="entry name" value="lambda repressor-like DNA-binding domains"/>
    <property type="match status" value="1"/>
</dbReference>
<keyword evidence="3" id="KW-1185">Reference proteome</keyword>
<name>A0A2M8M5H9_9ACTN</name>
<evidence type="ECO:0000313" key="3">
    <source>
        <dbReference type="Proteomes" id="UP000230407"/>
    </source>
</evidence>
<sequence length="284" mass="32327">MPPRTVTTARQRRLGAELRKMREAAGHNAREAAALLSIDHTKISQVETARFGVSAERVRTLANAYKCDDQAYVEALAAMATDRSKGWWEEYRGVLHPGLLDVAELEHHSRYLHTYQIAHVPGIAQTEAYAYAVFRFGNHPRMTKREAEARVEHRVQRVKILDRDEPFDYKALVHEAALRMRFGGRDVARAQLEHLLGMTERPNFALRVVPFSTDGFAGSGQAVLYAGGPVPQLDTVHLDSMLEPVFLDTEEHLEVYRTMFSRMEKRALSIRSSRELVRNIIHDL</sequence>
<protein>
    <submittedName>
        <fullName evidence="2">Transcriptional regulator</fullName>
    </submittedName>
</protein>
<feature type="domain" description="HTH cro/C1-type" evidence="1">
    <location>
        <begin position="18"/>
        <end position="73"/>
    </location>
</feature>
<dbReference type="PROSITE" id="PS50943">
    <property type="entry name" value="HTH_CROC1"/>
    <property type="match status" value="1"/>
</dbReference>
<dbReference type="SMART" id="SM00530">
    <property type="entry name" value="HTH_XRE"/>
    <property type="match status" value="1"/>
</dbReference>
<dbReference type="RefSeq" id="WP_100200894.1">
    <property type="nucleotide sequence ID" value="NZ_PGGW01000014.1"/>
</dbReference>
<dbReference type="CDD" id="cd00093">
    <property type="entry name" value="HTH_XRE"/>
    <property type="match status" value="1"/>
</dbReference>
<evidence type="ECO:0000313" key="2">
    <source>
        <dbReference type="EMBL" id="PJE99472.1"/>
    </source>
</evidence>
<dbReference type="Gene3D" id="1.10.260.40">
    <property type="entry name" value="lambda repressor-like DNA-binding domains"/>
    <property type="match status" value="1"/>
</dbReference>
<proteinExistence type="predicted"/>
<dbReference type="AlphaFoldDB" id="A0A2M8M5H9"/>
<accession>A0A2M8M5H9</accession>
<dbReference type="Pfam" id="PF19054">
    <property type="entry name" value="DUF5753"/>
    <property type="match status" value="1"/>
</dbReference>
<dbReference type="Pfam" id="PF13560">
    <property type="entry name" value="HTH_31"/>
    <property type="match status" value="1"/>
</dbReference>
<comment type="caution">
    <text evidence="2">The sequence shown here is derived from an EMBL/GenBank/DDBJ whole genome shotgun (WGS) entry which is preliminary data.</text>
</comment>
<organism evidence="2 3">
    <name type="scientific">Streptomyces carminius</name>
    <dbReference type="NCBI Taxonomy" id="2665496"/>
    <lineage>
        <taxon>Bacteria</taxon>
        <taxon>Bacillati</taxon>
        <taxon>Actinomycetota</taxon>
        <taxon>Actinomycetes</taxon>
        <taxon>Kitasatosporales</taxon>
        <taxon>Streptomycetaceae</taxon>
        <taxon>Streptomyces</taxon>
    </lineage>
</organism>